<reference evidence="2" key="1">
    <citation type="submission" date="2024-03" db="EMBL/GenBank/DDBJ databases">
        <authorList>
            <consortium name="ELIXIR-Norway"/>
            <consortium name="Elixir Norway"/>
        </authorList>
    </citation>
    <scope>NUCLEOTIDE SEQUENCE</scope>
</reference>
<feature type="region of interest" description="Disordered" evidence="1">
    <location>
        <begin position="1"/>
        <end position="46"/>
    </location>
</feature>
<name>A0ABP1AN23_9BRYO</name>
<dbReference type="EMBL" id="OZ023715">
    <property type="protein sequence ID" value="CAK9863960.1"/>
    <property type="molecule type" value="Genomic_DNA"/>
</dbReference>
<keyword evidence="3" id="KW-1185">Reference proteome</keyword>
<evidence type="ECO:0000313" key="2">
    <source>
        <dbReference type="EMBL" id="CAK9863960.1"/>
    </source>
</evidence>
<evidence type="ECO:0000256" key="1">
    <source>
        <dbReference type="SAM" id="MobiDB-lite"/>
    </source>
</evidence>
<gene>
    <name evidence="2" type="ORF">CSSPJE1EN2_LOCUS6955</name>
</gene>
<protein>
    <submittedName>
        <fullName evidence="2">Uncharacterized protein</fullName>
    </submittedName>
</protein>
<organism evidence="2 3">
    <name type="scientific">Sphagnum jensenii</name>
    <dbReference type="NCBI Taxonomy" id="128206"/>
    <lineage>
        <taxon>Eukaryota</taxon>
        <taxon>Viridiplantae</taxon>
        <taxon>Streptophyta</taxon>
        <taxon>Embryophyta</taxon>
        <taxon>Bryophyta</taxon>
        <taxon>Sphagnophytina</taxon>
        <taxon>Sphagnopsida</taxon>
        <taxon>Sphagnales</taxon>
        <taxon>Sphagnaceae</taxon>
        <taxon>Sphagnum</taxon>
    </lineage>
</organism>
<dbReference type="Proteomes" id="UP001497522">
    <property type="component" value="Chromosome 14"/>
</dbReference>
<proteinExistence type="predicted"/>
<evidence type="ECO:0000313" key="3">
    <source>
        <dbReference type="Proteomes" id="UP001497522"/>
    </source>
</evidence>
<accession>A0ABP1AN23</accession>
<sequence>MELSGPHVHRSSVAATGSRLQVARKGPCSVDRPRATPPPRATGGGLCPVDRPGAAAATGPQPRAALVGARSCSCEALFPIPPPQPLQDLLKFEPTPGARFPLTTVSFGKHIRK</sequence>